<dbReference type="OrthoDB" id="188354at2"/>
<dbReference type="Pfam" id="PF09661">
    <property type="entry name" value="DUF2398"/>
    <property type="match status" value="1"/>
</dbReference>
<reference evidence="2" key="1">
    <citation type="submission" date="2016-10" db="EMBL/GenBank/DDBJ databases">
        <authorList>
            <person name="Varghese N."/>
            <person name="Submissions S."/>
        </authorList>
    </citation>
    <scope>NUCLEOTIDE SEQUENCE [LARGE SCALE GENOMIC DNA]</scope>
    <source>
        <strain evidence="2">CGMCC 4.3506</strain>
    </source>
</reference>
<dbReference type="Proteomes" id="UP000199623">
    <property type="component" value="Unassembled WGS sequence"/>
</dbReference>
<dbReference type="EMBL" id="FNCC01000004">
    <property type="protein sequence ID" value="SDF97446.1"/>
    <property type="molecule type" value="Genomic_DNA"/>
</dbReference>
<organism evidence="1 2">
    <name type="scientific">Lentzea fradiae</name>
    <dbReference type="NCBI Taxonomy" id="200378"/>
    <lineage>
        <taxon>Bacteria</taxon>
        <taxon>Bacillati</taxon>
        <taxon>Actinomycetota</taxon>
        <taxon>Actinomycetes</taxon>
        <taxon>Pseudonocardiales</taxon>
        <taxon>Pseudonocardiaceae</taxon>
        <taxon>Lentzea</taxon>
    </lineage>
</organism>
<protein>
    <submittedName>
        <fullName evidence="1">TIGR02678 family protein</fullName>
    </submittedName>
</protein>
<keyword evidence="2" id="KW-1185">Reference proteome</keyword>
<dbReference type="RefSeq" id="WP_090048415.1">
    <property type="nucleotide sequence ID" value="NZ_FNCC01000004.1"/>
</dbReference>
<gene>
    <name evidence="1" type="ORF">SAMN05216553_104426</name>
</gene>
<evidence type="ECO:0000313" key="2">
    <source>
        <dbReference type="Proteomes" id="UP000199623"/>
    </source>
</evidence>
<dbReference type="STRING" id="200378.SAMN05216553_104426"/>
<sequence length="381" mass="42280">MNREAADRQRAFTALLRSPVLDRHTHPELWPLVRVHRATLGEWFAQRLGYRLVVTGSAARLFRLPLDGVVVAPRRFMPPARRVVVLTILAAAAAEDAEDITTTQDLSDRVRALSTHEDVELAHYDPDRFAERMLFVKAVHLLVSVGALRPTGRDDEDQREGWARRRDAIGGAYEVRRELLLRLVDPASLRAALTGGHDEGAPHEAAARIGLMRKLVELPVVLHEDLTDAERFYLTGQRHRVLNWCVEMTGWVVEQRAEGLALIAADETDTDLPFPRLRAADFAALMVLDELVRAHGAGSVITAVELSSAATAVRERHFKAMTNDLRVGNAVENTARDLLGALDLLRPTGAPDSWRLTAAAARYRDPRVVAVNARLDEEGEG</sequence>
<accession>A0A1G7QG17</accession>
<evidence type="ECO:0000313" key="1">
    <source>
        <dbReference type="EMBL" id="SDF97446.1"/>
    </source>
</evidence>
<dbReference type="AlphaFoldDB" id="A0A1G7QG17"/>
<name>A0A1G7QG17_9PSEU</name>
<dbReference type="InterPro" id="IPR013494">
    <property type="entry name" value="CHP02678"/>
</dbReference>
<proteinExistence type="predicted"/>